<dbReference type="OrthoDB" id="2142961at2759"/>
<proteinExistence type="predicted"/>
<feature type="compositionally biased region" description="Low complexity" evidence="1">
    <location>
        <begin position="253"/>
        <end position="266"/>
    </location>
</feature>
<dbReference type="AlphaFoldDB" id="R7YXK4"/>
<dbReference type="eggNOG" id="ENOG502SC1U">
    <property type="taxonomic scope" value="Eukaryota"/>
</dbReference>
<dbReference type="Proteomes" id="UP000016924">
    <property type="component" value="Unassembled WGS sequence"/>
</dbReference>
<name>R7YXK4_CONA1</name>
<dbReference type="EMBL" id="JH767581">
    <property type="protein sequence ID" value="EON66534.1"/>
    <property type="molecule type" value="Genomic_DNA"/>
</dbReference>
<dbReference type="InterPro" id="IPR028322">
    <property type="entry name" value="PNRC-like_rgn"/>
</dbReference>
<dbReference type="Pfam" id="PF15365">
    <property type="entry name" value="PNRC"/>
    <property type="match status" value="1"/>
</dbReference>
<dbReference type="RefSeq" id="XP_007781851.1">
    <property type="nucleotide sequence ID" value="XM_007783661.1"/>
</dbReference>
<feature type="compositionally biased region" description="Polar residues" evidence="1">
    <location>
        <begin position="189"/>
        <end position="205"/>
    </location>
</feature>
<feature type="region of interest" description="Disordered" evidence="1">
    <location>
        <begin position="434"/>
        <end position="470"/>
    </location>
</feature>
<protein>
    <recommendedName>
        <fullName evidence="4">Proteophosphoglycan 5</fullName>
    </recommendedName>
</protein>
<evidence type="ECO:0000313" key="3">
    <source>
        <dbReference type="Proteomes" id="UP000016924"/>
    </source>
</evidence>
<evidence type="ECO:0000256" key="1">
    <source>
        <dbReference type="SAM" id="MobiDB-lite"/>
    </source>
</evidence>
<feature type="compositionally biased region" description="Low complexity" evidence="1">
    <location>
        <begin position="82"/>
        <end position="95"/>
    </location>
</feature>
<dbReference type="HOGENOM" id="CLU_548603_0_0_1"/>
<feature type="compositionally biased region" description="Polar residues" evidence="1">
    <location>
        <begin position="267"/>
        <end position="283"/>
    </location>
</feature>
<reference evidence="3" key="1">
    <citation type="submission" date="2012-06" db="EMBL/GenBank/DDBJ databases">
        <title>The genome sequence of Coniosporium apollinis CBS 100218.</title>
        <authorList>
            <consortium name="The Broad Institute Genome Sequencing Platform"/>
            <person name="Cuomo C."/>
            <person name="Gorbushina A."/>
            <person name="Noack S."/>
            <person name="Walker B."/>
            <person name="Young S.K."/>
            <person name="Zeng Q."/>
            <person name="Gargeya S."/>
            <person name="Fitzgerald M."/>
            <person name="Haas B."/>
            <person name="Abouelleil A."/>
            <person name="Alvarado L."/>
            <person name="Arachchi H.M."/>
            <person name="Berlin A.M."/>
            <person name="Chapman S.B."/>
            <person name="Goldberg J."/>
            <person name="Griggs A."/>
            <person name="Gujja S."/>
            <person name="Hansen M."/>
            <person name="Howarth C."/>
            <person name="Imamovic A."/>
            <person name="Larimer J."/>
            <person name="McCowan C."/>
            <person name="Montmayeur A."/>
            <person name="Murphy C."/>
            <person name="Neiman D."/>
            <person name="Pearson M."/>
            <person name="Priest M."/>
            <person name="Roberts A."/>
            <person name="Saif S."/>
            <person name="Shea T."/>
            <person name="Sisk P."/>
            <person name="Sykes S."/>
            <person name="Wortman J."/>
            <person name="Nusbaum C."/>
            <person name="Birren B."/>
        </authorList>
    </citation>
    <scope>NUCLEOTIDE SEQUENCE [LARGE SCALE GENOMIC DNA]</scope>
    <source>
        <strain evidence="3">CBS 100218</strain>
    </source>
</reference>
<feature type="compositionally biased region" description="Polar residues" evidence="1">
    <location>
        <begin position="1"/>
        <end position="10"/>
    </location>
</feature>
<keyword evidence="3" id="KW-1185">Reference proteome</keyword>
<evidence type="ECO:0008006" key="4">
    <source>
        <dbReference type="Google" id="ProtNLM"/>
    </source>
</evidence>
<dbReference type="OMA" id="YATPMRT"/>
<feature type="compositionally biased region" description="Basic and acidic residues" evidence="1">
    <location>
        <begin position="162"/>
        <end position="183"/>
    </location>
</feature>
<evidence type="ECO:0000313" key="2">
    <source>
        <dbReference type="EMBL" id="EON66534.1"/>
    </source>
</evidence>
<sequence>MSAPASTPPSKSHRPRRQTPNGALPQPMAAGELFMGAETHRPAGSSRTKRQHPRRPKDDSLAIATPPATDGRSSPLKDAHRQSQSSSRRPSATPARRPEYAGPTFHASPAPSALPIPKFFSKSVPTSSSQKDPQSQLESESDISDKSQSPPSSDVAPARLEPPPREESPLDIFFKADREEKAKRLGSNGFFTPSTKPSPMVSSSEPPRPSMSVVPGRDQRHHSRHSSTHSGKGIFMMELDGSGTEADLSGTFSNLHSSSRLPSSRSVTAPSSVPYTSTTSQDKGATAQALKDMLFSMQPENSQRTIPPPAARTPSNHASGDQSPSPFYRPASAQHSARGPSTPAPQNNQATDPSFHYGNRNLSPLFHAAMADPVRRPSSLRKELDPSSPTAPQNSSTQPHIAQSTPPPTTLPNPTSKQSASAISLNCLNSHIQAAAGGLPDHPLFQQPQHHQHPPSPFRETHSAATSQSHDIKAMEADLKRLLNLSVLGGATAASVR</sequence>
<accession>R7YXK4</accession>
<dbReference type="GO" id="GO:0016071">
    <property type="term" value="P:mRNA metabolic process"/>
    <property type="evidence" value="ECO:0007669"/>
    <property type="project" value="UniProtKB-ARBA"/>
</dbReference>
<feature type="compositionally biased region" description="Low complexity" evidence="1">
    <location>
        <begin position="440"/>
        <end position="449"/>
    </location>
</feature>
<organism evidence="2 3">
    <name type="scientific">Coniosporium apollinis (strain CBS 100218)</name>
    <name type="common">Rock-inhabiting black yeast</name>
    <dbReference type="NCBI Taxonomy" id="1168221"/>
    <lineage>
        <taxon>Eukaryota</taxon>
        <taxon>Fungi</taxon>
        <taxon>Dikarya</taxon>
        <taxon>Ascomycota</taxon>
        <taxon>Pezizomycotina</taxon>
        <taxon>Dothideomycetes</taxon>
        <taxon>Dothideomycetes incertae sedis</taxon>
        <taxon>Coniosporium</taxon>
    </lineage>
</organism>
<feature type="compositionally biased region" description="Polar residues" evidence="1">
    <location>
        <begin position="387"/>
        <end position="404"/>
    </location>
</feature>
<feature type="compositionally biased region" description="Polar residues" evidence="1">
    <location>
        <begin position="123"/>
        <end position="138"/>
    </location>
</feature>
<dbReference type="STRING" id="1168221.R7YXK4"/>
<dbReference type="GeneID" id="19903090"/>
<feature type="region of interest" description="Disordered" evidence="1">
    <location>
        <begin position="1"/>
        <end position="422"/>
    </location>
</feature>
<feature type="compositionally biased region" description="Polar residues" evidence="1">
    <location>
        <begin position="313"/>
        <end position="325"/>
    </location>
</feature>
<gene>
    <name evidence="2" type="ORF">W97_05779</name>
</gene>